<proteinExistence type="predicted"/>
<dbReference type="Proteomes" id="UP000761264">
    <property type="component" value="Unassembled WGS sequence"/>
</dbReference>
<dbReference type="EMBL" id="JAAQPH010000002">
    <property type="protein sequence ID" value="NIA67774.1"/>
    <property type="molecule type" value="Genomic_DNA"/>
</dbReference>
<evidence type="ECO:0000256" key="1">
    <source>
        <dbReference type="SAM" id="SignalP"/>
    </source>
</evidence>
<comment type="caution">
    <text evidence="2">The sequence shown here is derived from an EMBL/GenBank/DDBJ whole genome shotgun (WGS) entry which is preliminary data.</text>
</comment>
<sequence length="101" mass="10710">MRKGLIIGVLLAATMTTTLAGGSIAADRVDQNLQIIVEAAKDLSFPDHADNRAYLLIKQETIRSPVGVIFGYADNEAACEQIASVLSAVLDVGTFKCGPIY</sequence>
<evidence type="ECO:0000313" key="3">
    <source>
        <dbReference type="Proteomes" id="UP000761264"/>
    </source>
</evidence>
<reference evidence="2" key="1">
    <citation type="submission" date="2020-03" db="EMBL/GenBank/DDBJ databases">
        <title>Genome of Pelagibius litoralis DSM 21314T.</title>
        <authorList>
            <person name="Wang G."/>
        </authorList>
    </citation>
    <scope>NUCLEOTIDE SEQUENCE</scope>
    <source>
        <strain evidence="2">DSM 21314</strain>
    </source>
</reference>
<keyword evidence="3" id="KW-1185">Reference proteome</keyword>
<accession>A0A967EVF4</accession>
<dbReference type="AlphaFoldDB" id="A0A967EVF4"/>
<feature type="signal peptide" evidence="1">
    <location>
        <begin position="1"/>
        <end position="20"/>
    </location>
</feature>
<evidence type="ECO:0008006" key="4">
    <source>
        <dbReference type="Google" id="ProtNLM"/>
    </source>
</evidence>
<keyword evidence="1" id="KW-0732">Signal</keyword>
<dbReference type="RefSeq" id="WP_167221637.1">
    <property type="nucleotide sequence ID" value="NZ_JAAQPH010000002.1"/>
</dbReference>
<gene>
    <name evidence="2" type="ORF">HBA54_04150</name>
</gene>
<feature type="chain" id="PRO_5037768565" description="UrcA family protein" evidence="1">
    <location>
        <begin position="21"/>
        <end position="101"/>
    </location>
</feature>
<organism evidence="2 3">
    <name type="scientific">Pelagibius litoralis</name>
    <dbReference type="NCBI Taxonomy" id="374515"/>
    <lineage>
        <taxon>Bacteria</taxon>
        <taxon>Pseudomonadati</taxon>
        <taxon>Pseudomonadota</taxon>
        <taxon>Alphaproteobacteria</taxon>
        <taxon>Rhodospirillales</taxon>
        <taxon>Rhodovibrionaceae</taxon>
        <taxon>Pelagibius</taxon>
    </lineage>
</organism>
<evidence type="ECO:0000313" key="2">
    <source>
        <dbReference type="EMBL" id="NIA67774.1"/>
    </source>
</evidence>
<name>A0A967EVF4_9PROT</name>
<protein>
    <recommendedName>
        <fullName evidence="4">UrcA family protein</fullName>
    </recommendedName>
</protein>